<sequence>MGIRFKLMSHKLRDTLTKLCGLFHASRFRLPCLKCEFSQRYSSQSSAVVVDKDGKKKHTRPTFSGQQIFALEKTFEQTKYLAGPERARLAYALGMSESQVKVIVVLVAVVVVAVVIVVVVVVLVVIVVVVVVIIVVVVKVVVVVVVVVVVAVVVVAVVVTAAAVVVVVVAVIVLVIVVGVEVIVVEVVLVVVVIVVVVLVVAIVVAIVVTVWDSLNSLIAASNSLVLELHRSFPVILFFFMTEAAQLNDDETCSLQLAMLICIGCPSAEHVHLDGFEF</sequence>
<proteinExistence type="predicted"/>
<dbReference type="InterPro" id="IPR001356">
    <property type="entry name" value="HD"/>
</dbReference>
<dbReference type="SUPFAM" id="SSF46689">
    <property type="entry name" value="Homeodomain-like"/>
    <property type="match status" value="1"/>
</dbReference>
<evidence type="ECO:0000256" key="2">
    <source>
        <dbReference type="PROSITE-ProRule" id="PRU00108"/>
    </source>
</evidence>
<keyword evidence="4" id="KW-0812">Transmembrane</keyword>
<evidence type="ECO:0000256" key="1">
    <source>
        <dbReference type="ARBA" id="ARBA00004123"/>
    </source>
</evidence>
<dbReference type="GO" id="GO:0005634">
    <property type="term" value="C:nucleus"/>
    <property type="evidence" value="ECO:0007669"/>
    <property type="project" value="UniProtKB-SubCell"/>
</dbReference>
<feature type="transmembrane region" description="Helical" evidence="4">
    <location>
        <begin position="142"/>
        <end position="175"/>
    </location>
</feature>
<dbReference type="GO" id="GO:0030154">
    <property type="term" value="P:cell differentiation"/>
    <property type="evidence" value="ECO:0007669"/>
    <property type="project" value="TreeGrafter"/>
</dbReference>
<evidence type="ECO:0000259" key="5">
    <source>
        <dbReference type="PROSITE" id="PS50071"/>
    </source>
</evidence>
<comment type="subcellular location">
    <subcellularLocation>
        <location evidence="1 2 3">Nucleus</location>
    </subcellularLocation>
</comment>
<dbReference type="InterPro" id="IPR050394">
    <property type="entry name" value="Homeobox_NK-like"/>
</dbReference>
<dbReference type="Proteomes" id="UP000762676">
    <property type="component" value="Unassembled WGS sequence"/>
</dbReference>
<dbReference type="PANTHER" id="PTHR24340:SF35">
    <property type="entry name" value="HGTX, ISOFORM C"/>
    <property type="match status" value="1"/>
</dbReference>
<keyword evidence="4" id="KW-0472">Membrane</keyword>
<evidence type="ECO:0000313" key="7">
    <source>
        <dbReference type="Proteomes" id="UP000762676"/>
    </source>
</evidence>
<comment type="caution">
    <text evidence="6">The sequence shown here is derived from an EMBL/GenBank/DDBJ whole genome shotgun (WGS) entry which is preliminary data.</text>
</comment>
<evidence type="ECO:0000313" key="6">
    <source>
        <dbReference type="EMBL" id="GFR60953.1"/>
    </source>
</evidence>
<keyword evidence="7" id="KW-1185">Reference proteome</keyword>
<feature type="transmembrane region" description="Helical" evidence="4">
    <location>
        <begin position="187"/>
        <end position="212"/>
    </location>
</feature>
<dbReference type="GO" id="GO:0000981">
    <property type="term" value="F:DNA-binding transcription factor activity, RNA polymerase II-specific"/>
    <property type="evidence" value="ECO:0007669"/>
    <property type="project" value="TreeGrafter"/>
</dbReference>
<reference evidence="6 7" key="1">
    <citation type="journal article" date="2021" name="Elife">
        <title>Chloroplast acquisition without the gene transfer in kleptoplastic sea slugs, Plakobranchus ocellatus.</title>
        <authorList>
            <person name="Maeda T."/>
            <person name="Takahashi S."/>
            <person name="Yoshida T."/>
            <person name="Shimamura S."/>
            <person name="Takaki Y."/>
            <person name="Nagai Y."/>
            <person name="Toyoda A."/>
            <person name="Suzuki Y."/>
            <person name="Arimoto A."/>
            <person name="Ishii H."/>
            <person name="Satoh N."/>
            <person name="Nishiyama T."/>
            <person name="Hasebe M."/>
            <person name="Maruyama T."/>
            <person name="Minagawa J."/>
            <person name="Obokata J."/>
            <person name="Shigenobu S."/>
        </authorList>
    </citation>
    <scope>NUCLEOTIDE SEQUENCE [LARGE SCALE GENOMIC DNA]</scope>
</reference>
<dbReference type="PROSITE" id="PS50071">
    <property type="entry name" value="HOMEOBOX_2"/>
    <property type="match status" value="1"/>
</dbReference>
<name>A0AAV4EIL9_9GAST</name>
<dbReference type="EMBL" id="BMAT01007256">
    <property type="protein sequence ID" value="GFR60953.1"/>
    <property type="molecule type" value="Genomic_DNA"/>
</dbReference>
<dbReference type="Gene3D" id="1.10.10.60">
    <property type="entry name" value="Homeodomain-like"/>
    <property type="match status" value="1"/>
</dbReference>
<feature type="transmembrane region" description="Helical" evidence="4">
    <location>
        <begin position="103"/>
        <end position="136"/>
    </location>
</feature>
<keyword evidence="2 3" id="KW-0371">Homeobox</keyword>
<evidence type="ECO:0000256" key="3">
    <source>
        <dbReference type="RuleBase" id="RU000682"/>
    </source>
</evidence>
<protein>
    <submittedName>
        <fullName evidence="6">Homeobox protein Nkx-6.1</fullName>
    </submittedName>
</protein>
<accession>A0AAV4EIL9</accession>
<organism evidence="6 7">
    <name type="scientific">Elysia marginata</name>
    <dbReference type="NCBI Taxonomy" id="1093978"/>
    <lineage>
        <taxon>Eukaryota</taxon>
        <taxon>Metazoa</taxon>
        <taxon>Spiralia</taxon>
        <taxon>Lophotrochozoa</taxon>
        <taxon>Mollusca</taxon>
        <taxon>Gastropoda</taxon>
        <taxon>Heterobranchia</taxon>
        <taxon>Euthyneura</taxon>
        <taxon>Panpulmonata</taxon>
        <taxon>Sacoglossa</taxon>
        <taxon>Placobranchoidea</taxon>
        <taxon>Plakobranchidae</taxon>
        <taxon>Elysia</taxon>
    </lineage>
</organism>
<dbReference type="AlphaFoldDB" id="A0AAV4EIL9"/>
<dbReference type="CDD" id="cd00086">
    <property type="entry name" value="homeodomain"/>
    <property type="match status" value="1"/>
</dbReference>
<dbReference type="SMART" id="SM00389">
    <property type="entry name" value="HOX"/>
    <property type="match status" value="1"/>
</dbReference>
<keyword evidence="2 3" id="KW-0539">Nucleus</keyword>
<dbReference type="InterPro" id="IPR009057">
    <property type="entry name" value="Homeodomain-like_sf"/>
</dbReference>
<dbReference type="FunFam" id="1.10.10.60:FF:000391">
    <property type="entry name" value="Homeobox transcription factor"/>
    <property type="match status" value="1"/>
</dbReference>
<evidence type="ECO:0000256" key="4">
    <source>
        <dbReference type="SAM" id="Phobius"/>
    </source>
</evidence>
<dbReference type="PANTHER" id="PTHR24340">
    <property type="entry name" value="HOMEOBOX PROTEIN NKX"/>
    <property type="match status" value="1"/>
</dbReference>
<keyword evidence="2 3" id="KW-0238">DNA-binding</keyword>
<feature type="DNA-binding region" description="Homeobox" evidence="2">
    <location>
        <begin position="56"/>
        <end position="103"/>
    </location>
</feature>
<feature type="domain" description="Homeobox" evidence="5">
    <location>
        <begin position="54"/>
        <end position="102"/>
    </location>
</feature>
<gene>
    <name evidence="6" type="ORF">ElyMa_003545000</name>
</gene>
<keyword evidence="4" id="KW-1133">Transmembrane helix</keyword>
<dbReference type="GO" id="GO:0000978">
    <property type="term" value="F:RNA polymerase II cis-regulatory region sequence-specific DNA binding"/>
    <property type="evidence" value="ECO:0007669"/>
    <property type="project" value="TreeGrafter"/>
</dbReference>
<dbReference type="Pfam" id="PF00046">
    <property type="entry name" value="Homeodomain"/>
    <property type="match status" value="1"/>
</dbReference>